<dbReference type="InterPro" id="IPR039422">
    <property type="entry name" value="MarR/SlyA-like"/>
</dbReference>
<dbReference type="Proteomes" id="UP000515307">
    <property type="component" value="Chromosome"/>
</dbReference>
<dbReference type="InterPro" id="IPR011991">
    <property type="entry name" value="ArsR-like_HTH"/>
</dbReference>
<accession>A0A7G7BFT7</accession>
<dbReference type="CDD" id="cd00090">
    <property type="entry name" value="HTH_ARSR"/>
    <property type="match status" value="1"/>
</dbReference>
<keyword evidence="3" id="KW-1185">Reference proteome</keyword>
<gene>
    <name evidence="2" type="ORF">F0344_05920</name>
</gene>
<proteinExistence type="predicted"/>
<name>A0A7G7BFT7_9ACTN</name>
<dbReference type="PANTHER" id="PTHR33164">
    <property type="entry name" value="TRANSCRIPTIONAL REGULATOR, MARR FAMILY"/>
    <property type="match status" value="1"/>
</dbReference>
<sequence length="163" mass="17883">MLQSENAGKTSRKPTPDELEVAGLVPLLEPFFRGSVVRDLMPEPLRDAMEAHGLTPRHGAVLPQLLAGQPLTVSEIARRLQVSLSTASELVGALSRAGIVDRAEDPTNRRRVLVSLAEEHRLPLEAFILRRTEPLLRALEGLSPDEKAGFLTGLTAWVREVQK</sequence>
<dbReference type="InterPro" id="IPR036390">
    <property type="entry name" value="WH_DNA-bd_sf"/>
</dbReference>
<organism evidence="2 3">
    <name type="scientific">Streptomyces finlayi</name>
    <dbReference type="NCBI Taxonomy" id="67296"/>
    <lineage>
        <taxon>Bacteria</taxon>
        <taxon>Bacillati</taxon>
        <taxon>Actinomycetota</taxon>
        <taxon>Actinomycetes</taxon>
        <taxon>Kitasatosporales</taxon>
        <taxon>Streptomycetaceae</taxon>
        <taxon>Streptomyces</taxon>
    </lineage>
</organism>
<reference evidence="3" key="1">
    <citation type="submission" date="2019-10" db="EMBL/GenBank/DDBJ databases">
        <title>Antimicrobial potential of Antarctic Bacteria.</title>
        <authorList>
            <person name="Benaud N."/>
            <person name="Edwards R.J."/>
            <person name="Ferrari B.C."/>
        </authorList>
    </citation>
    <scope>NUCLEOTIDE SEQUENCE [LARGE SCALE GENOMIC DNA]</scope>
    <source>
        <strain evidence="3">NBSH44</strain>
    </source>
</reference>
<dbReference type="AlphaFoldDB" id="A0A7G7BFT7"/>
<protein>
    <submittedName>
        <fullName evidence="2">MarR family transcriptional regulator</fullName>
    </submittedName>
</protein>
<evidence type="ECO:0000313" key="3">
    <source>
        <dbReference type="Proteomes" id="UP000515307"/>
    </source>
</evidence>
<dbReference type="SUPFAM" id="SSF46785">
    <property type="entry name" value="Winged helix' DNA-binding domain"/>
    <property type="match status" value="1"/>
</dbReference>
<dbReference type="PROSITE" id="PS50995">
    <property type="entry name" value="HTH_MARR_2"/>
    <property type="match status" value="1"/>
</dbReference>
<dbReference type="KEGG" id="sfiy:F0344_05920"/>
<feature type="domain" description="HTH marR-type" evidence="1">
    <location>
        <begin position="24"/>
        <end position="160"/>
    </location>
</feature>
<dbReference type="InterPro" id="IPR036388">
    <property type="entry name" value="WH-like_DNA-bd_sf"/>
</dbReference>
<dbReference type="PANTHER" id="PTHR33164:SF43">
    <property type="entry name" value="HTH-TYPE TRANSCRIPTIONAL REPRESSOR YETL"/>
    <property type="match status" value="1"/>
</dbReference>
<dbReference type="Pfam" id="PF12802">
    <property type="entry name" value="MarR_2"/>
    <property type="match status" value="1"/>
</dbReference>
<evidence type="ECO:0000259" key="1">
    <source>
        <dbReference type="PROSITE" id="PS50995"/>
    </source>
</evidence>
<dbReference type="EMBL" id="CP045702">
    <property type="protein sequence ID" value="QNE74202.1"/>
    <property type="molecule type" value="Genomic_DNA"/>
</dbReference>
<dbReference type="RefSeq" id="WP_185297763.1">
    <property type="nucleotide sequence ID" value="NZ_CP045702.1"/>
</dbReference>
<dbReference type="Gene3D" id="1.10.10.10">
    <property type="entry name" value="Winged helix-like DNA-binding domain superfamily/Winged helix DNA-binding domain"/>
    <property type="match status" value="1"/>
</dbReference>
<dbReference type="GO" id="GO:0003700">
    <property type="term" value="F:DNA-binding transcription factor activity"/>
    <property type="evidence" value="ECO:0007669"/>
    <property type="project" value="InterPro"/>
</dbReference>
<dbReference type="InterPro" id="IPR000835">
    <property type="entry name" value="HTH_MarR-typ"/>
</dbReference>
<evidence type="ECO:0000313" key="2">
    <source>
        <dbReference type="EMBL" id="QNE74202.1"/>
    </source>
</evidence>
<dbReference type="SMART" id="SM00347">
    <property type="entry name" value="HTH_MARR"/>
    <property type="match status" value="1"/>
</dbReference>
<dbReference type="GO" id="GO:0006950">
    <property type="term" value="P:response to stress"/>
    <property type="evidence" value="ECO:0007669"/>
    <property type="project" value="TreeGrafter"/>
</dbReference>